<gene>
    <name evidence="2" type="ORF">GCM10023092_10310</name>
</gene>
<feature type="chain" id="PRO_5046769483" evidence="1">
    <location>
        <begin position="22"/>
        <end position="463"/>
    </location>
</feature>
<dbReference type="PROSITE" id="PS51257">
    <property type="entry name" value="PROKAR_LIPOPROTEIN"/>
    <property type="match status" value="1"/>
</dbReference>
<evidence type="ECO:0000313" key="2">
    <source>
        <dbReference type="EMBL" id="GAA4451998.1"/>
    </source>
</evidence>
<sequence>MRTTTKSIRCLCAILALAGFAACKKEQKKTETPNPPNTVTDKPLDSSYVLSFDVPVSPQPKLLSAIAKMAYKKPNSSYGTYSYIDFRVNADNTLDVYWLDTDEQPHISRVSVSGKSLIEDIKIPKFITDTAQRYIGFEKLGQDKFIIGYACKNSFGQNVAEAWYTAFNKDGSVIFSTLLFGDKDLTTEDSPGEPAQAGSSLIRYNTVTNTVALYLSHQKMTGGKRHQAGFCCFLDGTTGKLKLNSAGEMTGEGWHSSHNFDQRGFFNADNGFYTLAHGDGFPRALMAATWDPNQRKALSKLEYFKYSGATGDPVTNTTTGDFTELSNRDVAVLYSTSEGRTQRDLRLVLLSGMNINAPAVKKEVWITELANEYVGWGAKIIQYSSTTALLAWNTFSTTNAGTGTHFRLVDLAGEKLYPAYDMTETALYPQQSFRYSNDKKSIFFVSSGTGTLKVYQVKVNDAY</sequence>
<dbReference type="EMBL" id="BAABEZ010000013">
    <property type="protein sequence ID" value="GAA4451998.1"/>
    <property type="molecule type" value="Genomic_DNA"/>
</dbReference>
<proteinExistence type="predicted"/>
<comment type="caution">
    <text evidence="2">The sequence shown here is derived from an EMBL/GenBank/DDBJ whole genome shotgun (WGS) entry which is preliminary data.</text>
</comment>
<name>A0ABP8MNB7_9BACT</name>
<keyword evidence="1" id="KW-0732">Signal</keyword>
<evidence type="ECO:0000313" key="3">
    <source>
        <dbReference type="Proteomes" id="UP001501410"/>
    </source>
</evidence>
<dbReference type="RefSeq" id="WP_344823443.1">
    <property type="nucleotide sequence ID" value="NZ_BAABEZ010000013.1"/>
</dbReference>
<organism evidence="2 3">
    <name type="scientific">Rurimicrobium arvi</name>
    <dbReference type="NCBI Taxonomy" id="2049916"/>
    <lineage>
        <taxon>Bacteria</taxon>
        <taxon>Pseudomonadati</taxon>
        <taxon>Bacteroidota</taxon>
        <taxon>Chitinophagia</taxon>
        <taxon>Chitinophagales</taxon>
        <taxon>Chitinophagaceae</taxon>
        <taxon>Rurimicrobium</taxon>
    </lineage>
</organism>
<accession>A0ABP8MNB7</accession>
<dbReference type="Proteomes" id="UP001501410">
    <property type="component" value="Unassembled WGS sequence"/>
</dbReference>
<reference evidence="3" key="1">
    <citation type="journal article" date="2019" name="Int. J. Syst. Evol. Microbiol.">
        <title>The Global Catalogue of Microorganisms (GCM) 10K type strain sequencing project: providing services to taxonomists for standard genome sequencing and annotation.</title>
        <authorList>
            <consortium name="The Broad Institute Genomics Platform"/>
            <consortium name="The Broad Institute Genome Sequencing Center for Infectious Disease"/>
            <person name="Wu L."/>
            <person name="Ma J."/>
        </authorList>
    </citation>
    <scope>NUCLEOTIDE SEQUENCE [LARGE SCALE GENOMIC DNA]</scope>
    <source>
        <strain evidence="3">JCM 31921</strain>
    </source>
</reference>
<evidence type="ECO:0000256" key="1">
    <source>
        <dbReference type="SAM" id="SignalP"/>
    </source>
</evidence>
<protein>
    <submittedName>
        <fullName evidence="2">Uncharacterized protein</fullName>
    </submittedName>
</protein>
<keyword evidence="3" id="KW-1185">Reference proteome</keyword>
<feature type="signal peptide" evidence="1">
    <location>
        <begin position="1"/>
        <end position="21"/>
    </location>
</feature>